<organism evidence="1 2">
    <name type="scientific">Plectus sambesii</name>
    <dbReference type="NCBI Taxonomy" id="2011161"/>
    <lineage>
        <taxon>Eukaryota</taxon>
        <taxon>Metazoa</taxon>
        <taxon>Ecdysozoa</taxon>
        <taxon>Nematoda</taxon>
        <taxon>Chromadorea</taxon>
        <taxon>Plectida</taxon>
        <taxon>Plectina</taxon>
        <taxon>Plectoidea</taxon>
        <taxon>Plectidae</taxon>
        <taxon>Plectus</taxon>
    </lineage>
</organism>
<proteinExistence type="predicted"/>
<dbReference type="AlphaFoldDB" id="A0A914UZV6"/>
<evidence type="ECO:0000313" key="2">
    <source>
        <dbReference type="WBParaSite" id="PSAMB.scaffold1401size32027.g12887.t1"/>
    </source>
</evidence>
<dbReference type="Proteomes" id="UP000887566">
    <property type="component" value="Unplaced"/>
</dbReference>
<reference evidence="2" key="1">
    <citation type="submission" date="2022-11" db="UniProtKB">
        <authorList>
            <consortium name="WormBaseParasite"/>
        </authorList>
    </citation>
    <scope>IDENTIFICATION</scope>
</reference>
<name>A0A914UZV6_9BILA</name>
<sequence>FSSGDCTDRNNPHCTSLDQIHEATIDGVIQTQIEAGCPSIDITGGTEVGHDPGTYSHGSGWKVDLRGMPCLDNYIPSVYTQYVPNNYCNYHGFLNCSQYYYEISHWDWNFGIGPGCGC</sequence>
<evidence type="ECO:0000313" key="1">
    <source>
        <dbReference type="Proteomes" id="UP000887566"/>
    </source>
</evidence>
<protein>
    <submittedName>
        <fullName evidence="2">Uncharacterized protein</fullName>
    </submittedName>
</protein>
<dbReference type="WBParaSite" id="PSAMB.scaffold1401size32027.g12887.t1">
    <property type="protein sequence ID" value="PSAMB.scaffold1401size32027.g12887.t1"/>
    <property type="gene ID" value="PSAMB.scaffold1401size32027.g12887"/>
</dbReference>
<accession>A0A914UZV6</accession>
<keyword evidence="1" id="KW-1185">Reference proteome</keyword>